<sequence length="65" mass="7415">MSMTQEKMYMNVDDVCAVLGVSKAFAYKIIKGYNEELKERGFLVIPGKISTKFLAEKIYGMKVEE</sequence>
<evidence type="ECO:0000313" key="3">
    <source>
        <dbReference type="Proteomes" id="UP000315200"/>
    </source>
</evidence>
<dbReference type="EMBL" id="JAAISW010000120">
    <property type="protein sequence ID" value="NSJ47001.1"/>
    <property type="molecule type" value="Genomic_DNA"/>
</dbReference>
<comment type="caution">
    <text evidence="1">The sequence shown here is derived from an EMBL/GenBank/DDBJ whole genome shotgun (WGS) entry which is preliminary data.</text>
</comment>
<evidence type="ECO:0000313" key="4">
    <source>
        <dbReference type="Proteomes" id="UP000719916"/>
    </source>
</evidence>
<reference evidence="1 3" key="1">
    <citation type="submission" date="2019-06" db="EMBL/GenBank/DDBJ databases">
        <title>Draft genome sequence of [Clostridium] clostridioforme NBRC 113352.</title>
        <authorList>
            <person name="Miura T."/>
            <person name="Furukawa M."/>
            <person name="Shimamura M."/>
            <person name="Ohyama Y."/>
            <person name="Yamazoe A."/>
            <person name="Kawasaki H."/>
        </authorList>
    </citation>
    <scope>NUCLEOTIDE SEQUENCE [LARGE SCALE GENOMIC DNA]</scope>
    <source>
        <strain evidence="1 3">NBRC 113352</strain>
    </source>
</reference>
<proteinExistence type="predicted"/>
<keyword evidence="2" id="KW-0238">DNA-binding</keyword>
<dbReference type="AlphaFoldDB" id="A0A829VZ34"/>
<evidence type="ECO:0000313" key="1">
    <source>
        <dbReference type="EMBL" id="GEA35535.1"/>
    </source>
</evidence>
<reference evidence="2" key="3">
    <citation type="submission" date="2020-02" db="EMBL/GenBank/DDBJ databases">
        <authorList>
            <person name="Littmann E."/>
            <person name="Sorbara M."/>
        </authorList>
    </citation>
    <scope>NUCLEOTIDE SEQUENCE</scope>
    <source>
        <strain evidence="2">MSK.2.26</strain>
    </source>
</reference>
<gene>
    <name evidence="1" type="ORF">Ccl03g_12480</name>
    <name evidence="2" type="ORF">G5B26_26455</name>
</gene>
<dbReference type="EMBL" id="BJLB01000001">
    <property type="protein sequence ID" value="GEA35535.1"/>
    <property type="molecule type" value="Genomic_DNA"/>
</dbReference>
<reference evidence="2 4" key="2">
    <citation type="journal article" date="2020" name="Cell Host Microbe">
        <title>Functional and Genomic Variation between Human-Derived Isolates of Lachnospiraceae Reveals Inter- and Intra-Species Diversity.</title>
        <authorList>
            <person name="Sorbara M.T."/>
            <person name="Littmann E.R."/>
            <person name="Fontana E."/>
            <person name="Moody T.U."/>
            <person name="Kohout C.E."/>
            <person name="Gjonbalaj M."/>
            <person name="Eaton V."/>
            <person name="Seok R."/>
            <person name="Leiner I.M."/>
            <person name="Pamer E.G."/>
        </authorList>
    </citation>
    <scope>NUCLEOTIDE SEQUENCE [LARGE SCALE GENOMIC DNA]</scope>
    <source>
        <strain evidence="2 4">MSK.2.26</strain>
    </source>
</reference>
<organism evidence="1 3">
    <name type="scientific">Enterocloster clostridioformis</name>
    <dbReference type="NCBI Taxonomy" id="1531"/>
    <lineage>
        <taxon>Bacteria</taxon>
        <taxon>Bacillati</taxon>
        <taxon>Bacillota</taxon>
        <taxon>Clostridia</taxon>
        <taxon>Lachnospirales</taxon>
        <taxon>Lachnospiraceae</taxon>
        <taxon>Enterocloster</taxon>
    </lineage>
</organism>
<dbReference type="Proteomes" id="UP000315200">
    <property type="component" value="Unassembled WGS sequence"/>
</dbReference>
<dbReference type="RefSeq" id="WP_002585337.1">
    <property type="nucleotide sequence ID" value="NZ_BJLB01000001.1"/>
</dbReference>
<dbReference type="Proteomes" id="UP000719916">
    <property type="component" value="Unassembled WGS sequence"/>
</dbReference>
<evidence type="ECO:0000313" key="2">
    <source>
        <dbReference type="EMBL" id="NSJ47001.1"/>
    </source>
</evidence>
<accession>A0A829VZ34</accession>
<dbReference type="GO" id="GO:0003677">
    <property type="term" value="F:DNA binding"/>
    <property type="evidence" value="ECO:0007669"/>
    <property type="project" value="UniProtKB-KW"/>
</dbReference>
<name>A0A829VZ34_9FIRM</name>
<protein>
    <submittedName>
        <fullName evidence="2">DNA-binding protein</fullName>
    </submittedName>
</protein>